<protein>
    <recommendedName>
        <fullName evidence="1">Glycosyltransferase 2-like domain-containing protein</fullName>
    </recommendedName>
</protein>
<dbReference type="Gene3D" id="3.90.550.10">
    <property type="entry name" value="Spore Coat Polysaccharide Biosynthesis Protein SpsA, Chain A"/>
    <property type="match status" value="1"/>
</dbReference>
<dbReference type="CDD" id="cd00761">
    <property type="entry name" value="Glyco_tranf_GTA_type"/>
    <property type="match status" value="1"/>
</dbReference>
<evidence type="ECO:0000313" key="2">
    <source>
        <dbReference type="EMBL" id="SBW10945.1"/>
    </source>
</evidence>
<dbReference type="InterPro" id="IPR050834">
    <property type="entry name" value="Glycosyltransf_2"/>
</dbReference>
<organism evidence="2">
    <name type="scientific">uncultured delta proteobacterium</name>
    <dbReference type="NCBI Taxonomy" id="34034"/>
    <lineage>
        <taxon>Bacteria</taxon>
        <taxon>Deltaproteobacteria</taxon>
        <taxon>environmental samples</taxon>
    </lineage>
</organism>
<dbReference type="InterPro" id="IPR029044">
    <property type="entry name" value="Nucleotide-diphossugar_trans"/>
</dbReference>
<dbReference type="InterPro" id="IPR001173">
    <property type="entry name" value="Glyco_trans_2-like"/>
</dbReference>
<sequence>MSGKVSIIIPCYNDGKYLPEAVASAKAQTYPDIEIIIVDDHSTDTETQKVLQRAAGGNVVVVKTPEGKKGLPAARNTGISVAGGDYILPLDADDTIYPTYVEKTLAVLEGNPDVAVCGSGVRFFGLRHNDWQQPEYSATGLVLEEFKLVCTALYRRRDWERVGGYDESLTLGKEDMVFWLDMLQDGRRIVILPEVLFFYRIKPNSMTAATGTGPTERDRLTAMYAARPEVFQRHTLDFMELCARYRDEKARLTCLVSWNILSPLFRLEWRIRQRIKRWFGRA</sequence>
<proteinExistence type="predicted"/>
<evidence type="ECO:0000259" key="1">
    <source>
        <dbReference type="Pfam" id="PF00535"/>
    </source>
</evidence>
<gene>
    <name evidence="2" type="ORF">KL86DPRO_70102</name>
</gene>
<name>A0A212KHA7_9DELT</name>
<dbReference type="PANTHER" id="PTHR43685">
    <property type="entry name" value="GLYCOSYLTRANSFERASE"/>
    <property type="match status" value="1"/>
</dbReference>
<reference evidence="2" key="1">
    <citation type="submission" date="2016-04" db="EMBL/GenBank/DDBJ databases">
        <authorList>
            <person name="Evans L.H."/>
            <person name="Alamgir A."/>
            <person name="Owens N."/>
            <person name="Weber N.D."/>
            <person name="Virtaneva K."/>
            <person name="Barbian K."/>
            <person name="Babar A."/>
            <person name="Rosenke K."/>
        </authorList>
    </citation>
    <scope>NUCLEOTIDE SEQUENCE</scope>
    <source>
        <strain evidence="2">86</strain>
    </source>
</reference>
<feature type="domain" description="Glycosyltransferase 2-like" evidence="1">
    <location>
        <begin position="6"/>
        <end position="144"/>
    </location>
</feature>
<dbReference type="GO" id="GO:0044010">
    <property type="term" value="P:single-species biofilm formation"/>
    <property type="evidence" value="ECO:0007669"/>
    <property type="project" value="TreeGrafter"/>
</dbReference>
<dbReference type="AlphaFoldDB" id="A0A212KHA7"/>
<dbReference type="SUPFAM" id="SSF53448">
    <property type="entry name" value="Nucleotide-diphospho-sugar transferases"/>
    <property type="match status" value="1"/>
</dbReference>
<dbReference type="EMBL" id="FLUQ01000007">
    <property type="protein sequence ID" value="SBW10945.1"/>
    <property type="molecule type" value="Genomic_DNA"/>
</dbReference>
<dbReference type="PANTHER" id="PTHR43685:SF2">
    <property type="entry name" value="GLYCOSYLTRANSFERASE 2-LIKE DOMAIN-CONTAINING PROTEIN"/>
    <property type="match status" value="1"/>
</dbReference>
<accession>A0A212KHA7</accession>
<dbReference type="Pfam" id="PF00535">
    <property type="entry name" value="Glycos_transf_2"/>
    <property type="match status" value="1"/>
</dbReference>